<dbReference type="PRINTS" id="PR01438">
    <property type="entry name" value="UNVRSLSTRESS"/>
</dbReference>
<dbReference type="InterPro" id="IPR006015">
    <property type="entry name" value="Universal_stress_UspA"/>
</dbReference>
<comment type="similarity">
    <text evidence="1">Belongs to the universal stress protein A family.</text>
</comment>
<dbReference type="PANTHER" id="PTHR46268:SF6">
    <property type="entry name" value="UNIVERSAL STRESS PROTEIN UP12"/>
    <property type="match status" value="1"/>
</dbReference>
<comment type="caution">
    <text evidence="3">The sequence shown here is derived from an EMBL/GenBank/DDBJ whole genome shotgun (WGS) entry which is preliminary data.</text>
</comment>
<proteinExistence type="inferred from homology"/>
<dbReference type="Proteomes" id="UP000077245">
    <property type="component" value="Unassembled WGS sequence"/>
</dbReference>
<evidence type="ECO:0000313" key="3">
    <source>
        <dbReference type="EMBL" id="KZX12364.1"/>
    </source>
</evidence>
<dbReference type="OrthoDB" id="105697at2157"/>
<dbReference type="SUPFAM" id="SSF52402">
    <property type="entry name" value="Adenine nucleotide alpha hydrolases-like"/>
    <property type="match status" value="1"/>
</dbReference>
<reference evidence="3 4" key="1">
    <citation type="submission" date="2016-04" db="EMBL/GenBank/DDBJ databases">
        <title>Genome sequence of Methanobrevibacter curvatus DSM 11111.</title>
        <authorList>
            <person name="Poehlein A."/>
            <person name="Seedorf H."/>
            <person name="Daniel R."/>
        </authorList>
    </citation>
    <scope>NUCLEOTIDE SEQUENCE [LARGE SCALE GENOMIC DNA]</scope>
    <source>
        <strain evidence="3 4">DSM 11111</strain>
    </source>
</reference>
<dbReference type="Gene3D" id="3.40.50.620">
    <property type="entry name" value="HUPs"/>
    <property type="match status" value="1"/>
</dbReference>
<gene>
    <name evidence="3" type="primary">teaD_1</name>
    <name evidence="3" type="ORF">MBCUR_10560</name>
</gene>
<evidence type="ECO:0000256" key="1">
    <source>
        <dbReference type="ARBA" id="ARBA00008791"/>
    </source>
</evidence>
<feature type="domain" description="UspA" evidence="2">
    <location>
        <begin position="1"/>
        <end position="137"/>
    </location>
</feature>
<keyword evidence="4" id="KW-1185">Reference proteome</keyword>
<dbReference type="PANTHER" id="PTHR46268">
    <property type="entry name" value="STRESS RESPONSE PROTEIN NHAX"/>
    <property type="match status" value="1"/>
</dbReference>
<name>A0A166AR19_9EURY</name>
<dbReference type="Pfam" id="PF00582">
    <property type="entry name" value="Usp"/>
    <property type="match status" value="1"/>
</dbReference>
<evidence type="ECO:0000313" key="4">
    <source>
        <dbReference type="Proteomes" id="UP000077245"/>
    </source>
</evidence>
<dbReference type="STRING" id="49547.MBCUR_10560"/>
<accession>A0A166AR19</accession>
<sequence length="137" mass="15428">MFKNILVPTDGSKYAQKAEDIAIEMAFKYDAKISAVFVSSQNSTEFYEDLENDGDRILHNVTEKAKIFDVEVVEHLISGDPLRDMKIIAAQSKADIVVISPYGSNQHDYQNKDECLFIGSVADRIIKTFKIPILLVK</sequence>
<dbReference type="EMBL" id="LWMV01000168">
    <property type="protein sequence ID" value="KZX12364.1"/>
    <property type="molecule type" value="Genomic_DNA"/>
</dbReference>
<dbReference type="RefSeq" id="WP_067091183.1">
    <property type="nucleotide sequence ID" value="NZ_LWMV01000168.1"/>
</dbReference>
<dbReference type="CDD" id="cd00293">
    <property type="entry name" value="USP-like"/>
    <property type="match status" value="1"/>
</dbReference>
<dbReference type="PATRIC" id="fig|49547.3.peg.1128"/>
<dbReference type="InterPro" id="IPR014729">
    <property type="entry name" value="Rossmann-like_a/b/a_fold"/>
</dbReference>
<dbReference type="AlphaFoldDB" id="A0A166AR19"/>
<protein>
    <submittedName>
        <fullName evidence="3">TRAP-T-associated universal stress protein TeaD</fullName>
    </submittedName>
</protein>
<organism evidence="3 4">
    <name type="scientific">Methanobrevibacter curvatus</name>
    <dbReference type="NCBI Taxonomy" id="49547"/>
    <lineage>
        <taxon>Archaea</taxon>
        <taxon>Methanobacteriati</taxon>
        <taxon>Methanobacteriota</taxon>
        <taxon>Methanomada group</taxon>
        <taxon>Methanobacteria</taxon>
        <taxon>Methanobacteriales</taxon>
        <taxon>Methanobacteriaceae</taxon>
        <taxon>Methanobrevibacter</taxon>
    </lineage>
</organism>
<dbReference type="InterPro" id="IPR006016">
    <property type="entry name" value="UspA"/>
</dbReference>
<evidence type="ECO:0000259" key="2">
    <source>
        <dbReference type="Pfam" id="PF00582"/>
    </source>
</evidence>